<dbReference type="OrthoDB" id="69177at2759"/>
<dbReference type="Pfam" id="PF13640">
    <property type="entry name" value="2OG-FeII_Oxy_3"/>
    <property type="match status" value="1"/>
</dbReference>
<dbReference type="InterPro" id="IPR006620">
    <property type="entry name" value="Pro_4_hyd_alph"/>
</dbReference>
<evidence type="ECO:0000313" key="9">
    <source>
        <dbReference type="Proteomes" id="UP000285060"/>
    </source>
</evidence>
<dbReference type="Gene3D" id="2.60.120.620">
    <property type="entry name" value="q2cbj1_9rhob like domain"/>
    <property type="match status" value="1"/>
</dbReference>
<feature type="domain" description="Fe2OG dioxygenase" evidence="6">
    <location>
        <begin position="112"/>
        <end position="211"/>
    </location>
</feature>
<dbReference type="GO" id="GO:0005506">
    <property type="term" value="F:iron ion binding"/>
    <property type="evidence" value="ECO:0007669"/>
    <property type="project" value="InterPro"/>
</dbReference>
<dbReference type="InterPro" id="IPR044862">
    <property type="entry name" value="Pro_4_hyd_alph_FE2OG_OXY"/>
</dbReference>
<dbReference type="SMART" id="SM00702">
    <property type="entry name" value="P4Hc"/>
    <property type="match status" value="1"/>
</dbReference>
<keyword evidence="2" id="KW-0479">Metal-binding</keyword>
<dbReference type="GeneID" id="20081101"/>
<name>A0A024UF09_9STRA</name>
<evidence type="ECO:0000256" key="2">
    <source>
        <dbReference type="ARBA" id="ARBA00022723"/>
    </source>
</evidence>
<dbReference type="PANTHER" id="PTHR10869:SF241">
    <property type="entry name" value="FE2OG DIOXYGENASE DOMAIN-CONTAINING PROTEIN"/>
    <property type="match status" value="1"/>
</dbReference>
<organism evidence="7">
    <name type="scientific">Aphanomyces invadans</name>
    <dbReference type="NCBI Taxonomy" id="157072"/>
    <lineage>
        <taxon>Eukaryota</taxon>
        <taxon>Sar</taxon>
        <taxon>Stramenopiles</taxon>
        <taxon>Oomycota</taxon>
        <taxon>Saprolegniomycetes</taxon>
        <taxon>Saprolegniales</taxon>
        <taxon>Verrucalvaceae</taxon>
        <taxon>Aphanomyces</taxon>
    </lineage>
</organism>
<evidence type="ECO:0000256" key="1">
    <source>
        <dbReference type="ARBA" id="ARBA00001961"/>
    </source>
</evidence>
<evidence type="ECO:0000313" key="8">
    <source>
        <dbReference type="EMBL" id="RHY33795.1"/>
    </source>
</evidence>
<dbReference type="AlphaFoldDB" id="A0A024UF09"/>
<evidence type="ECO:0000259" key="6">
    <source>
        <dbReference type="PROSITE" id="PS51471"/>
    </source>
</evidence>
<dbReference type="GO" id="GO:0031418">
    <property type="term" value="F:L-ascorbic acid binding"/>
    <property type="evidence" value="ECO:0007669"/>
    <property type="project" value="InterPro"/>
</dbReference>
<dbReference type="PROSITE" id="PS51471">
    <property type="entry name" value="FE2OG_OXY"/>
    <property type="match status" value="1"/>
</dbReference>
<dbReference type="GO" id="GO:0005783">
    <property type="term" value="C:endoplasmic reticulum"/>
    <property type="evidence" value="ECO:0007669"/>
    <property type="project" value="TreeGrafter"/>
</dbReference>
<dbReference type="eggNOG" id="ENOG502S24K">
    <property type="taxonomic scope" value="Eukaryota"/>
</dbReference>
<dbReference type="Proteomes" id="UP000285060">
    <property type="component" value="Unassembled WGS sequence"/>
</dbReference>
<evidence type="ECO:0000256" key="3">
    <source>
        <dbReference type="ARBA" id="ARBA00022964"/>
    </source>
</evidence>
<keyword evidence="9" id="KW-1185">Reference proteome</keyword>
<accession>A0A024UF09</accession>
<sequence length="217" mass="24718">MWMRHSDLASCLKRPPTTPIAARDVFPPERQILALVLDNVLSPLECEALIRHSEITGYEPALLNIGYGRQVLRTDVRNNDRCIIDDVVAATILWERVQPYLPDTYRGKPFAGVNERLRFLRYYPGQEFKPHYDGTYRRPDGSEQSYLTIQVYLNGGDDLQGGDTILFDRKGDVHIHPVPGRVLIFQHLNVEHSGAPVVSGVKYTIRSDIMCTRSKVE</sequence>
<reference evidence="7" key="1">
    <citation type="submission" date="2013-12" db="EMBL/GenBank/DDBJ databases">
        <title>The Genome Sequence of Aphanomyces invadans NJM9701.</title>
        <authorList>
            <consortium name="The Broad Institute Genomics Platform"/>
            <person name="Russ C."/>
            <person name="Tyler B."/>
            <person name="van West P."/>
            <person name="Dieguez-Uribeondo J."/>
            <person name="Young S.K."/>
            <person name="Zeng Q."/>
            <person name="Gargeya S."/>
            <person name="Fitzgerald M."/>
            <person name="Abouelleil A."/>
            <person name="Alvarado L."/>
            <person name="Chapman S.B."/>
            <person name="Gainer-Dewar J."/>
            <person name="Goldberg J."/>
            <person name="Griggs A."/>
            <person name="Gujja S."/>
            <person name="Hansen M."/>
            <person name="Howarth C."/>
            <person name="Imamovic A."/>
            <person name="Ireland A."/>
            <person name="Larimer J."/>
            <person name="McCowan C."/>
            <person name="Murphy C."/>
            <person name="Pearson M."/>
            <person name="Poon T.W."/>
            <person name="Priest M."/>
            <person name="Roberts A."/>
            <person name="Saif S."/>
            <person name="Shea T."/>
            <person name="Sykes S."/>
            <person name="Wortman J."/>
            <person name="Nusbaum C."/>
            <person name="Birren B."/>
        </authorList>
    </citation>
    <scope>NUCLEOTIDE SEQUENCE [LARGE SCALE GENOMIC DNA]</scope>
    <source>
        <strain evidence="7">NJM9701</strain>
    </source>
</reference>
<dbReference type="GO" id="GO:0004656">
    <property type="term" value="F:procollagen-proline 4-dioxygenase activity"/>
    <property type="evidence" value="ECO:0007669"/>
    <property type="project" value="TreeGrafter"/>
</dbReference>
<keyword evidence="5" id="KW-0408">Iron</keyword>
<evidence type="ECO:0000313" key="7">
    <source>
        <dbReference type="EMBL" id="ETW04976.1"/>
    </source>
</evidence>
<keyword evidence="3" id="KW-0223">Dioxygenase</keyword>
<dbReference type="InterPro" id="IPR045054">
    <property type="entry name" value="P4HA-like"/>
</dbReference>
<dbReference type="EMBL" id="QUSY01000058">
    <property type="protein sequence ID" value="RHY33795.1"/>
    <property type="molecule type" value="Genomic_DNA"/>
</dbReference>
<gene>
    <name evidence="8" type="ORF">DYB32_001392</name>
    <name evidence="7" type="ORF">H310_04051</name>
</gene>
<dbReference type="EMBL" id="KI913957">
    <property type="protein sequence ID" value="ETW04976.1"/>
    <property type="molecule type" value="Genomic_DNA"/>
</dbReference>
<dbReference type="InterPro" id="IPR005123">
    <property type="entry name" value="Oxoglu/Fe-dep_dioxygenase_dom"/>
</dbReference>
<dbReference type="STRING" id="157072.A0A024UF09"/>
<evidence type="ECO:0000256" key="5">
    <source>
        <dbReference type="ARBA" id="ARBA00023004"/>
    </source>
</evidence>
<reference evidence="8 9" key="2">
    <citation type="submission" date="2018-08" db="EMBL/GenBank/DDBJ databases">
        <title>Aphanomyces genome sequencing and annotation.</title>
        <authorList>
            <person name="Minardi D."/>
            <person name="Oidtmann B."/>
            <person name="Van Der Giezen M."/>
            <person name="Studholme D.J."/>
        </authorList>
    </citation>
    <scope>NUCLEOTIDE SEQUENCE [LARGE SCALE GENOMIC DNA]</scope>
    <source>
        <strain evidence="8 9">NJM0002</strain>
    </source>
</reference>
<dbReference type="PANTHER" id="PTHR10869">
    <property type="entry name" value="PROLYL 4-HYDROXYLASE ALPHA SUBUNIT"/>
    <property type="match status" value="1"/>
</dbReference>
<proteinExistence type="predicted"/>
<evidence type="ECO:0000256" key="4">
    <source>
        <dbReference type="ARBA" id="ARBA00023002"/>
    </source>
</evidence>
<protein>
    <recommendedName>
        <fullName evidence="6">Fe2OG dioxygenase domain-containing protein</fullName>
    </recommendedName>
</protein>
<comment type="cofactor">
    <cofactor evidence="1">
        <name>L-ascorbate</name>
        <dbReference type="ChEBI" id="CHEBI:38290"/>
    </cofactor>
</comment>
<keyword evidence="4" id="KW-0560">Oxidoreductase</keyword>
<dbReference type="RefSeq" id="XP_008866415.1">
    <property type="nucleotide sequence ID" value="XM_008868193.1"/>
</dbReference>
<dbReference type="VEuPathDB" id="FungiDB:H310_04051"/>